<comment type="similarity">
    <text evidence="1">Belongs to the DRM1/ARP family.</text>
</comment>
<dbReference type="EMBL" id="CM017321">
    <property type="protein sequence ID" value="KAE7995741.1"/>
    <property type="molecule type" value="Genomic_DNA"/>
</dbReference>
<reference evidence="4 5" key="1">
    <citation type="submission" date="2019-06" db="EMBL/GenBank/DDBJ databases">
        <title>A chromosomal-level reference genome of Carpinus fangiana (Coryloideae, Betulaceae).</title>
        <authorList>
            <person name="Yang X."/>
            <person name="Wang Z."/>
            <person name="Zhang L."/>
            <person name="Hao G."/>
            <person name="Liu J."/>
            <person name="Yang Y."/>
        </authorList>
    </citation>
    <scope>NUCLEOTIDE SEQUENCE [LARGE SCALE GENOMIC DNA]</scope>
    <source>
        <strain evidence="4">Cfa_2016G</strain>
        <tissue evidence="4">Leaf</tissue>
    </source>
</reference>
<evidence type="ECO:0000313" key="4">
    <source>
        <dbReference type="EMBL" id="KAE7995741.1"/>
    </source>
</evidence>
<name>A0A5N6QBC1_9ROSI</name>
<dbReference type="PANTHER" id="PTHR33565">
    <property type="entry name" value="DORMANCY-ASSOCIATED PROTEIN 1"/>
    <property type="match status" value="1"/>
</dbReference>
<gene>
    <name evidence="4" type="ORF">FH972_000510</name>
</gene>
<proteinExistence type="inferred from homology"/>
<protein>
    <submittedName>
        <fullName evidence="4">Uncharacterized protein</fullName>
    </submittedName>
</protein>
<evidence type="ECO:0000256" key="2">
    <source>
        <dbReference type="SAM" id="MobiDB-lite"/>
    </source>
</evidence>
<dbReference type="InterPro" id="IPR008406">
    <property type="entry name" value="DRM/ARP"/>
</dbReference>
<keyword evidence="3" id="KW-0732">Signal</keyword>
<feature type="region of interest" description="Disordered" evidence="2">
    <location>
        <begin position="99"/>
        <end position="129"/>
    </location>
</feature>
<keyword evidence="5" id="KW-1185">Reference proteome</keyword>
<dbReference type="Proteomes" id="UP000327013">
    <property type="component" value="Chromosome 1"/>
</dbReference>
<sequence>MYTKFTFVPLLILFILVSAYGFQIPVFMDDMCMFCYVLVTPISGDICGVRDPLRAKMVLLEKLWDDVVAGPQPERGLGKLRKITAKPLNVQDAEGEGSKFLRSTSMPASPATPSTPITPTTPGSAPRRDNVWRSVFNPGSNLATKTLGAHQIFDKPEPNSPTVYDWYALQWRDEEQASSLEAAADYGGGFHRHRVNSVFFFLVFFFSFHQRVVLMVWNDGTVVDLNLYVRSALDGGDHHKLRCCNE</sequence>
<accession>A0A5N6QBC1</accession>
<evidence type="ECO:0000256" key="1">
    <source>
        <dbReference type="ARBA" id="ARBA00010502"/>
    </source>
</evidence>
<dbReference type="PANTHER" id="PTHR33565:SF2">
    <property type="entry name" value="DORMANCY-ASSOCIATED PROTEIN 1"/>
    <property type="match status" value="1"/>
</dbReference>
<organism evidence="4 5">
    <name type="scientific">Carpinus fangiana</name>
    <dbReference type="NCBI Taxonomy" id="176857"/>
    <lineage>
        <taxon>Eukaryota</taxon>
        <taxon>Viridiplantae</taxon>
        <taxon>Streptophyta</taxon>
        <taxon>Embryophyta</taxon>
        <taxon>Tracheophyta</taxon>
        <taxon>Spermatophyta</taxon>
        <taxon>Magnoliopsida</taxon>
        <taxon>eudicotyledons</taxon>
        <taxon>Gunneridae</taxon>
        <taxon>Pentapetalae</taxon>
        <taxon>rosids</taxon>
        <taxon>fabids</taxon>
        <taxon>Fagales</taxon>
        <taxon>Betulaceae</taxon>
        <taxon>Carpinus</taxon>
    </lineage>
</organism>
<evidence type="ECO:0000313" key="5">
    <source>
        <dbReference type="Proteomes" id="UP000327013"/>
    </source>
</evidence>
<dbReference type="Pfam" id="PF05564">
    <property type="entry name" value="Auxin_repressed"/>
    <property type="match status" value="1"/>
</dbReference>
<feature type="chain" id="PRO_5024416154" evidence="3">
    <location>
        <begin position="22"/>
        <end position="246"/>
    </location>
</feature>
<evidence type="ECO:0000256" key="3">
    <source>
        <dbReference type="SAM" id="SignalP"/>
    </source>
</evidence>
<dbReference type="OrthoDB" id="1902663at2759"/>
<feature type="signal peptide" evidence="3">
    <location>
        <begin position="1"/>
        <end position="21"/>
    </location>
</feature>
<feature type="compositionally biased region" description="Low complexity" evidence="2">
    <location>
        <begin position="103"/>
        <end position="125"/>
    </location>
</feature>
<dbReference type="AlphaFoldDB" id="A0A5N6QBC1"/>